<dbReference type="GO" id="GO:0050566">
    <property type="term" value="F:asparaginyl-tRNA synthase (glutamine-hydrolyzing) activity"/>
    <property type="evidence" value="ECO:0007669"/>
    <property type="project" value="UniProtKB-EC"/>
</dbReference>
<dbReference type="InterPro" id="IPR017959">
    <property type="entry name" value="Asn/Gln-tRNA_amidoTrfase_suB/E"/>
</dbReference>
<reference evidence="7" key="1">
    <citation type="submission" date="2011-11" db="EMBL/GenBank/DDBJ databases">
        <title>Complete genome sequence of Candidatus Mycoplasma haemominutum.</title>
        <authorList>
            <person name="Barker E.N."/>
            <person name="Darby A.C."/>
            <person name="Helps C.R."/>
            <person name="Peters I.R."/>
            <person name="Hughes M.A."/>
            <person name="Radford A.D."/>
            <person name="Novacco M."/>
            <person name="Boretti F."/>
            <person name="Hofmann-Lehmann R."/>
            <person name="Tasker S."/>
        </authorList>
    </citation>
    <scope>NUCLEOTIDE SEQUENCE</scope>
    <source>
        <strain evidence="7">Birmingham 1</strain>
    </source>
</reference>
<evidence type="ECO:0000313" key="7">
    <source>
        <dbReference type="EMBL" id="CCE66775.1"/>
    </source>
</evidence>
<evidence type="ECO:0000256" key="4">
    <source>
        <dbReference type="ARBA" id="ARBA00022917"/>
    </source>
</evidence>
<keyword evidence="2" id="KW-0547">Nucleotide-binding</keyword>
<dbReference type="PANTHER" id="PTHR11659:SF0">
    <property type="entry name" value="GLUTAMYL-TRNA(GLN) AMIDOTRANSFERASE SUBUNIT B, MITOCHONDRIAL"/>
    <property type="match status" value="1"/>
</dbReference>
<keyword evidence="3" id="KW-0067">ATP-binding</keyword>
<sequence>MTLVELAAPITAMLDIPDALLQLSEEKESERTDVRLKLGIELHIAVDSSWKAFSRTKVDSNSFTSLGLLGTLPQINVGAIKSALKVAKMLNCEVPIQLSFERKSYFYFDLPRGYQLTQYLNPMGKNGYIYLPKFSKKINIYSVALEEDTAAYTEEKGVYTLSPDRLGAPLIEISTQPDFETIDELIECVKWIRLLLFYLRVTKAEFEKGKLRVDLNISLVDREDAALTGRVEVKNLASYSAISSAAKAVKKFLLRKLESQAEDVMQNITCSWLSEEESLVVTREKKSGADYFFVPESSIPIIKLDRGELRELTKECDQNYLTKLYETIHSSTLADREREEITSSYNFFWDCLSFYKVVDHWADAFFILKMVRSEGWREGPHPEVLKFLSELVKKHKEQKIKAQISFNKWKLKECIGKIIKSGLKVQEASELYFSLPTIKAEDIEKFCRQVFLSKTETLLKLVDREDKLSSYLLGQVRSNFREQVEMSEAQEVVSKNLSNWREEFLIPKTKQEEEVKKVGENVTKKTEVPKQERKLKDKQKGTKNS</sequence>
<dbReference type="AlphaFoldDB" id="G8C377"/>
<organism evidence="7">
    <name type="scientific">Candidatus Mycoplasma haematominutum 'Birmingham 1'</name>
    <dbReference type="NCBI Taxonomy" id="1116213"/>
    <lineage>
        <taxon>Bacteria</taxon>
        <taxon>Bacillati</taxon>
        <taxon>Mycoplasmatota</taxon>
        <taxon>Mollicutes</taxon>
        <taxon>Mycoplasmataceae</taxon>
        <taxon>Mycoplasma</taxon>
    </lineage>
</organism>
<dbReference type="GO" id="GO:0030956">
    <property type="term" value="C:glutamyl-tRNA(Gln) amidotransferase complex"/>
    <property type="evidence" value="ECO:0007669"/>
    <property type="project" value="TreeGrafter"/>
</dbReference>
<keyword evidence="7" id="KW-0808">Transferase</keyword>
<gene>
    <name evidence="7" type="primary">gatB</name>
    <name evidence="7" type="ORF">MHM_02570</name>
</gene>
<dbReference type="GO" id="GO:0050567">
    <property type="term" value="F:glutaminyl-tRNA synthase (glutamine-hydrolyzing) activity"/>
    <property type="evidence" value="ECO:0007669"/>
    <property type="project" value="UniProtKB-EC"/>
</dbReference>
<dbReference type="GO" id="GO:0070681">
    <property type="term" value="P:glutaminyl-tRNAGln biosynthesis via transamidation"/>
    <property type="evidence" value="ECO:0007669"/>
    <property type="project" value="TreeGrafter"/>
</dbReference>
<evidence type="ECO:0000256" key="1">
    <source>
        <dbReference type="ARBA" id="ARBA00022598"/>
    </source>
</evidence>
<dbReference type="EMBL" id="HE613254">
    <property type="protein sequence ID" value="CCE66775.1"/>
    <property type="molecule type" value="Genomic_DNA"/>
</dbReference>
<dbReference type="SUPFAM" id="SSF55931">
    <property type="entry name" value="Glutamine synthetase/guanido kinase"/>
    <property type="match status" value="1"/>
</dbReference>
<dbReference type="PANTHER" id="PTHR11659">
    <property type="entry name" value="GLUTAMYL-TRNA GLN AMIDOTRANSFERASE SUBUNIT B MITOCHONDRIAL AND PROKARYOTIC PET112-RELATED"/>
    <property type="match status" value="1"/>
</dbReference>
<dbReference type="EC" id="6.3.5.6" evidence="7"/>
<keyword evidence="1 7" id="KW-0436">Ligase</keyword>
<proteinExistence type="predicted"/>
<dbReference type="GO" id="GO:0006412">
    <property type="term" value="P:translation"/>
    <property type="evidence" value="ECO:0007669"/>
    <property type="project" value="UniProtKB-KW"/>
</dbReference>
<evidence type="ECO:0000256" key="3">
    <source>
        <dbReference type="ARBA" id="ARBA00022840"/>
    </source>
</evidence>
<accession>G8C377</accession>
<dbReference type="KEGG" id="mhb:MHM_02570"/>
<evidence type="ECO:0000259" key="6">
    <source>
        <dbReference type="Pfam" id="PF02934"/>
    </source>
</evidence>
<reference evidence="7" key="2">
    <citation type="submission" date="2011-11" db="EMBL/GenBank/DDBJ databases">
        <authorList>
            <person name="Barker E."/>
        </authorList>
    </citation>
    <scope>NUCLEOTIDE SEQUENCE</scope>
    <source>
        <strain evidence="7">Birmingham 1</strain>
    </source>
</reference>
<evidence type="ECO:0000256" key="2">
    <source>
        <dbReference type="ARBA" id="ARBA00022741"/>
    </source>
</evidence>
<dbReference type="EC" id="6.3.5.7" evidence="7"/>
<dbReference type="Pfam" id="PF02934">
    <property type="entry name" value="GatB_N"/>
    <property type="match status" value="1"/>
</dbReference>
<evidence type="ECO:0000256" key="5">
    <source>
        <dbReference type="SAM" id="MobiDB-lite"/>
    </source>
</evidence>
<feature type="region of interest" description="Disordered" evidence="5">
    <location>
        <begin position="516"/>
        <end position="545"/>
    </location>
</feature>
<name>G8C377_9MOLU</name>
<dbReference type="GO" id="GO:0005524">
    <property type="term" value="F:ATP binding"/>
    <property type="evidence" value="ECO:0007669"/>
    <property type="project" value="UniProtKB-KW"/>
</dbReference>
<dbReference type="InterPro" id="IPR006075">
    <property type="entry name" value="Asn/Gln-tRNA_Trfase_suB/E_cat"/>
</dbReference>
<keyword evidence="4" id="KW-0648">Protein biosynthesis</keyword>
<feature type="domain" description="Aspartyl/Glutamyl-tRNA(Gln) amidotransferase subunit B/E catalytic" evidence="6">
    <location>
        <begin position="37"/>
        <end position="306"/>
    </location>
</feature>
<dbReference type="GO" id="GO:0016740">
    <property type="term" value="F:transferase activity"/>
    <property type="evidence" value="ECO:0007669"/>
    <property type="project" value="UniProtKB-KW"/>
</dbReference>
<dbReference type="InterPro" id="IPR014746">
    <property type="entry name" value="Gln_synth/guanido_kin_cat_dom"/>
</dbReference>
<protein>
    <submittedName>
        <fullName evidence="7">Aspartyl-tRNA / glutamyl-tRNA amidotransferase,subunit B</fullName>
        <ecNumber evidence="7">6.3.5.6</ecNumber>
        <ecNumber evidence="7">6.3.5.7</ecNumber>
    </submittedName>
</protein>
<dbReference type="PATRIC" id="fig|1116213.3.peg.272"/>
<dbReference type="HOGENOM" id="CLU_019240_0_0_14"/>